<dbReference type="InterPro" id="IPR016032">
    <property type="entry name" value="Sig_transdc_resp-reg_C-effctor"/>
</dbReference>
<dbReference type="Pfam" id="PF00196">
    <property type="entry name" value="GerE"/>
    <property type="match status" value="1"/>
</dbReference>
<dbReference type="PRINTS" id="PR00038">
    <property type="entry name" value="HTHLUXR"/>
</dbReference>
<dbReference type="Proteomes" id="UP001501637">
    <property type="component" value="Unassembled WGS sequence"/>
</dbReference>
<dbReference type="CDD" id="cd17535">
    <property type="entry name" value="REC_NarL-like"/>
    <property type="match status" value="1"/>
</dbReference>
<keyword evidence="2" id="KW-0805">Transcription regulation</keyword>
<dbReference type="Pfam" id="PF00072">
    <property type="entry name" value="Response_reg"/>
    <property type="match status" value="1"/>
</dbReference>
<evidence type="ECO:0000256" key="6">
    <source>
        <dbReference type="SAM" id="MobiDB-lite"/>
    </source>
</evidence>
<name>A0ABP6MDE5_9ACTN</name>
<dbReference type="InterPro" id="IPR058245">
    <property type="entry name" value="NreC/VraR/RcsB-like_REC"/>
</dbReference>
<dbReference type="EMBL" id="BAAAUG010000030">
    <property type="protein sequence ID" value="GAA3097022.1"/>
    <property type="molecule type" value="Genomic_DNA"/>
</dbReference>
<evidence type="ECO:0000256" key="4">
    <source>
        <dbReference type="ARBA" id="ARBA00023163"/>
    </source>
</evidence>
<evidence type="ECO:0000256" key="5">
    <source>
        <dbReference type="PROSITE-ProRule" id="PRU00169"/>
    </source>
</evidence>
<dbReference type="PROSITE" id="PS50110">
    <property type="entry name" value="RESPONSE_REGULATORY"/>
    <property type="match status" value="1"/>
</dbReference>
<feature type="region of interest" description="Disordered" evidence="6">
    <location>
        <begin position="251"/>
        <end position="270"/>
    </location>
</feature>
<dbReference type="Gene3D" id="3.40.50.2300">
    <property type="match status" value="1"/>
</dbReference>
<dbReference type="SMART" id="SM00421">
    <property type="entry name" value="HTH_LUXR"/>
    <property type="match status" value="1"/>
</dbReference>
<protein>
    <submittedName>
        <fullName evidence="9">Response regulator transcription factor</fullName>
    </submittedName>
</protein>
<reference evidence="10" key="1">
    <citation type="journal article" date="2019" name="Int. J. Syst. Evol. Microbiol.">
        <title>The Global Catalogue of Microorganisms (GCM) 10K type strain sequencing project: providing services to taxonomists for standard genome sequencing and annotation.</title>
        <authorList>
            <consortium name="The Broad Institute Genomics Platform"/>
            <consortium name="The Broad Institute Genome Sequencing Center for Infectious Disease"/>
            <person name="Wu L."/>
            <person name="Ma J."/>
        </authorList>
    </citation>
    <scope>NUCLEOTIDE SEQUENCE [LARGE SCALE GENOMIC DNA]</scope>
    <source>
        <strain evidence="10">JCM 9092</strain>
    </source>
</reference>
<evidence type="ECO:0000313" key="10">
    <source>
        <dbReference type="Proteomes" id="UP001501637"/>
    </source>
</evidence>
<feature type="modified residue" description="4-aspartylphosphate" evidence="5">
    <location>
        <position position="64"/>
    </location>
</feature>
<evidence type="ECO:0000259" key="7">
    <source>
        <dbReference type="PROSITE" id="PS50043"/>
    </source>
</evidence>
<keyword evidence="3" id="KW-0238">DNA-binding</keyword>
<dbReference type="InterPro" id="IPR000792">
    <property type="entry name" value="Tscrpt_reg_LuxR_C"/>
</dbReference>
<dbReference type="InterPro" id="IPR039420">
    <property type="entry name" value="WalR-like"/>
</dbReference>
<feature type="domain" description="Response regulatory" evidence="8">
    <location>
        <begin position="14"/>
        <end position="129"/>
    </location>
</feature>
<keyword evidence="1 5" id="KW-0597">Phosphoprotein</keyword>
<feature type="domain" description="HTH luxR-type" evidence="7">
    <location>
        <begin position="183"/>
        <end position="248"/>
    </location>
</feature>
<dbReference type="InterPro" id="IPR011006">
    <property type="entry name" value="CheY-like_superfamily"/>
</dbReference>
<proteinExistence type="predicted"/>
<dbReference type="RefSeq" id="WP_344520295.1">
    <property type="nucleotide sequence ID" value="NZ_BAAAUG010000030.1"/>
</dbReference>
<keyword evidence="4" id="KW-0804">Transcription</keyword>
<dbReference type="InterPro" id="IPR001789">
    <property type="entry name" value="Sig_transdc_resp-reg_receiver"/>
</dbReference>
<feature type="compositionally biased region" description="Basic and acidic residues" evidence="6">
    <location>
        <begin position="161"/>
        <end position="172"/>
    </location>
</feature>
<dbReference type="SUPFAM" id="SSF46894">
    <property type="entry name" value="C-terminal effector domain of the bipartite response regulators"/>
    <property type="match status" value="1"/>
</dbReference>
<dbReference type="PROSITE" id="PS50043">
    <property type="entry name" value="HTH_LUXR_2"/>
    <property type="match status" value="1"/>
</dbReference>
<dbReference type="SUPFAM" id="SSF52172">
    <property type="entry name" value="CheY-like"/>
    <property type="match status" value="1"/>
</dbReference>
<comment type="caution">
    <text evidence="9">The sequence shown here is derived from an EMBL/GenBank/DDBJ whole genome shotgun (WGS) entry which is preliminary data.</text>
</comment>
<dbReference type="SMART" id="SM00448">
    <property type="entry name" value="REC"/>
    <property type="match status" value="1"/>
</dbReference>
<feature type="region of interest" description="Disordered" evidence="6">
    <location>
        <begin position="150"/>
        <end position="181"/>
    </location>
</feature>
<sequence>MADRRAGRPDDVIDVVIVDDEELFRTGLRMVLETAGDVRVVEACEADGVLKALAAHSPDVVLLDIRMPQRDGLAVLEDLKGRIPTPAVVMLTSFSADAYVVRALRAGADGFLLKDSDPDDLIRAVRAAAVGGVVLSPSIAAAVVEGYASTTAARTPPGPDALERDLPGHDTSRAAQRTASGELRERLARLTAREHEVLALLGNGLSNPEIAERLAITPGTAKEHVSATLAKLGTDNRVRAAVIAYQAGLVGGSRPAPGRDGGLPTPEPAR</sequence>
<keyword evidence="10" id="KW-1185">Reference proteome</keyword>
<accession>A0ABP6MDE5</accession>
<evidence type="ECO:0000313" key="9">
    <source>
        <dbReference type="EMBL" id="GAA3097022.1"/>
    </source>
</evidence>
<evidence type="ECO:0000256" key="2">
    <source>
        <dbReference type="ARBA" id="ARBA00023015"/>
    </source>
</evidence>
<evidence type="ECO:0000259" key="8">
    <source>
        <dbReference type="PROSITE" id="PS50110"/>
    </source>
</evidence>
<gene>
    <name evidence="9" type="ORF">GCM10010449_20610</name>
</gene>
<dbReference type="CDD" id="cd06170">
    <property type="entry name" value="LuxR_C_like"/>
    <property type="match status" value="1"/>
</dbReference>
<evidence type="ECO:0000256" key="1">
    <source>
        <dbReference type="ARBA" id="ARBA00022553"/>
    </source>
</evidence>
<dbReference type="PANTHER" id="PTHR43214:SF24">
    <property type="entry name" value="TRANSCRIPTIONAL REGULATORY PROTEIN NARL-RELATED"/>
    <property type="match status" value="1"/>
</dbReference>
<dbReference type="PANTHER" id="PTHR43214">
    <property type="entry name" value="TWO-COMPONENT RESPONSE REGULATOR"/>
    <property type="match status" value="1"/>
</dbReference>
<evidence type="ECO:0000256" key="3">
    <source>
        <dbReference type="ARBA" id="ARBA00023125"/>
    </source>
</evidence>
<organism evidence="9 10">
    <name type="scientific">Streptomyces rectiviolaceus</name>
    <dbReference type="NCBI Taxonomy" id="332591"/>
    <lineage>
        <taxon>Bacteria</taxon>
        <taxon>Bacillati</taxon>
        <taxon>Actinomycetota</taxon>
        <taxon>Actinomycetes</taxon>
        <taxon>Kitasatosporales</taxon>
        <taxon>Streptomycetaceae</taxon>
        <taxon>Streptomyces</taxon>
    </lineage>
</organism>